<gene>
    <name evidence="2" type="ORF">BDV26DRAFT_265943</name>
</gene>
<dbReference type="EMBL" id="ML736244">
    <property type="protein sequence ID" value="KAE8376233.1"/>
    <property type="molecule type" value="Genomic_DNA"/>
</dbReference>
<dbReference type="PROSITE" id="PS51257">
    <property type="entry name" value="PROKAR_LIPOPROTEIN"/>
    <property type="match status" value="1"/>
</dbReference>
<accession>A0A5N7B2J4</accession>
<keyword evidence="1" id="KW-1133">Transmembrane helix</keyword>
<protein>
    <submittedName>
        <fullName evidence="2">Uncharacterized protein</fullName>
    </submittedName>
</protein>
<sequence length="63" mass="7092">MRGAALSLLCASQWDPYSRSLELGMYLTGLFISCIYFLTYYGTLKISKANTSLSICYLESEYA</sequence>
<organism evidence="2 3">
    <name type="scientific">Aspergillus bertholletiae</name>
    <dbReference type="NCBI Taxonomy" id="1226010"/>
    <lineage>
        <taxon>Eukaryota</taxon>
        <taxon>Fungi</taxon>
        <taxon>Dikarya</taxon>
        <taxon>Ascomycota</taxon>
        <taxon>Pezizomycotina</taxon>
        <taxon>Eurotiomycetes</taxon>
        <taxon>Eurotiomycetidae</taxon>
        <taxon>Eurotiales</taxon>
        <taxon>Aspergillaceae</taxon>
        <taxon>Aspergillus</taxon>
        <taxon>Aspergillus subgen. Circumdati</taxon>
    </lineage>
</organism>
<dbReference type="Proteomes" id="UP000326198">
    <property type="component" value="Unassembled WGS sequence"/>
</dbReference>
<dbReference type="AlphaFoldDB" id="A0A5N7B2J4"/>
<feature type="transmembrane region" description="Helical" evidence="1">
    <location>
        <begin position="23"/>
        <end position="42"/>
    </location>
</feature>
<reference evidence="2 3" key="1">
    <citation type="submission" date="2019-04" db="EMBL/GenBank/DDBJ databases">
        <title>Friends and foes A comparative genomics studyof 23 Aspergillus species from section Flavi.</title>
        <authorList>
            <consortium name="DOE Joint Genome Institute"/>
            <person name="Kjaerbolling I."/>
            <person name="Vesth T."/>
            <person name="Frisvad J.C."/>
            <person name="Nybo J.L."/>
            <person name="Theobald S."/>
            <person name="Kildgaard S."/>
            <person name="Isbrandt T."/>
            <person name="Kuo A."/>
            <person name="Sato A."/>
            <person name="Lyhne E.K."/>
            <person name="Kogle M.E."/>
            <person name="Wiebenga A."/>
            <person name="Kun R.S."/>
            <person name="Lubbers R.J."/>
            <person name="Makela M.R."/>
            <person name="Barry K."/>
            <person name="Chovatia M."/>
            <person name="Clum A."/>
            <person name="Daum C."/>
            <person name="Haridas S."/>
            <person name="He G."/>
            <person name="LaButti K."/>
            <person name="Lipzen A."/>
            <person name="Mondo S."/>
            <person name="Riley R."/>
            <person name="Salamov A."/>
            <person name="Simmons B.A."/>
            <person name="Magnuson J.K."/>
            <person name="Henrissat B."/>
            <person name="Mortensen U.H."/>
            <person name="Larsen T.O."/>
            <person name="Devries R.P."/>
            <person name="Grigoriev I.V."/>
            <person name="Machida M."/>
            <person name="Baker S.E."/>
            <person name="Andersen M.R."/>
        </authorList>
    </citation>
    <scope>NUCLEOTIDE SEQUENCE [LARGE SCALE GENOMIC DNA]</scope>
    <source>
        <strain evidence="2 3">IBT 29228</strain>
    </source>
</reference>
<name>A0A5N7B2J4_9EURO</name>
<proteinExistence type="predicted"/>
<keyword evidence="3" id="KW-1185">Reference proteome</keyword>
<evidence type="ECO:0000313" key="3">
    <source>
        <dbReference type="Proteomes" id="UP000326198"/>
    </source>
</evidence>
<keyword evidence="1" id="KW-0812">Transmembrane</keyword>
<keyword evidence="1" id="KW-0472">Membrane</keyword>
<evidence type="ECO:0000313" key="2">
    <source>
        <dbReference type="EMBL" id="KAE8376233.1"/>
    </source>
</evidence>
<evidence type="ECO:0000256" key="1">
    <source>
        <dbReference type="SAM" id="Phobius"/>
    </source>
</evidence>